<dbReference type="EMBL" id="JACHJD010000011">
    <property type="protein sequence ID" value="MBB5106918.1"/>
    <property type="molecule type" value="Genomic_DNA"/>
</dbReference>
<evidence type="ECO:0000313" key="6">
    <source>
        <dbReference type="Proteomes" id="UP000326505"/>
    </source>
</evidence>
<evidence type="ECO:0000256" key="1">
    <source>
        <dbReference type="SAM" id="MobiDB-lite"/>
    </source>
</evidence>
<dbReference type="InterPro" id="IPR014044">
    <property type="entry name" value="CAP_dom"/>
</dbReference>
<evidence type="ECO:0000259" key="2">
    <source>
        <dbReference type="Pfam" id="PF00188"/>
    </source>
</evidence>
<dbReference type="PANTHER" id="PTHR31157">
    <property type="entry name" value="SCP DOMAIN-CONTAINING PROTEIN"/>
    <property type="match status" value="1"/>
</dbReference>
<dbReference type="Pfam" id="PF00188">
    <property type="entry name" value="CAP"/>
    <property type="match status" value="2"/>
</dbReference>
<dbReference type="RefSeq" id="WP_150514065.1">
    <property type="nucleotide sequence ID" value="NZ_BMSQ01000016.1"/>
</dbReference>
<dbReference type="AlphaFoldDB" id="A0A5P2XFD4"/>
<dbReference type="Proteomes" id="UP000326505">
    <property type="component" value="Chromosome"/>
</dbReference>
<evidence type="ECO:0000313" key="4">
    <source>
        <dbReference type="EMBL" id="MBB5106918.1"/>
    </source>
</evidence>
<proteinExistence type="predicted"/>
<feature type="domain" description="SCP" evidence="2">
    <location>
        <begin position="362"/>
        <end position="478"/>
    </location>
</feature>
<feature type="domain" description="TerD" evidence="3">
    <location>
        <begin position="25"/>
        <end position="153"/>
    </location>
</feature>
<reference evidence="4 7" key="2">
    <citation type="submission" date="2020-08" db="EMBL/GenBank/DDBJ databases">
        <title>Genomic Encyclopedia of Type Strains, Phase III (KMG-III): the genomes of soil and plant-associated and newly described type strains.</title>
        <authorList>
            <person name="Whitman W."/>
        </authorList>
    </citation>
    <scope>NUCLEOTIDE SEQUENCE [LARGE SCALE GENOMIC DNA]</scope>
    <source>
        <strain evidence="4 7">CECT 3146</strain>
    </source>
</reference>
<dbReference type="Gene3D" id="2.60.60.30">
    <property type="entry name" value="sav2460 like domains"/>
    <property type="match status" value="1"/>
</dbReference>
<evidence type="ECO:0000259" key="3">
    <source>
        <dbReference type="Pfam" id="PF02342"/>
    </source>
</evidence>
<protein>
    <submittedName>
        <fullName evidence="5">Stress protein</fullName>
    </submittedName>
    <submittedName>
        <fullName evidence="4">Uncharacterized protein YkwD/stress response protein SCP2</fullName>
    </submittedName>
</protein>
<dbReference type="Gene3D" id="3.40.33.10">
    <property type="entry name" value="CAP"/>
    <property type="match status" value="2"/>
</dbReference>
<accession>A0A5P2XFD4</accession>
<dbReference type="SUPFAM" id="SSF55797">
    <property type="entry name" value="PR-1-like"/>
    <property type="match status" value="2"/>
</dbReference>
<reference evidence="5 6" key="1">
    <citation type="submission" date="2017-09" db="EMBL/GenBank/DDBJ databases">
        <authorList>
            <person name="Lee N."/>
            <person name="Cho B.-K."/>
        </authorList>
    </citation>
    <scope>NUCLEOTIDE SEQUENCE [LARGE SCALE GENOMIC DNA]</scope>
    <source>
        <strain evidence="5 6">ATCC 27465</strain>
    </source>
</reference>
<evidence type="ECO:0000313" key="5">
    <source>
        <dbReference type="EMBL" id="QEV63211.1"/>
    </source>
</evidence>
<dbReference type="OrthoDB" id="68195at2"/>
<dbReference type="CDD" id="cd06974">
    <property type="entry name" value="TerD_like"/>
    <property type="match status" value="1"/>
</dbReference>
<dbReference type="EMBL" id="CP023690">
    <property type="protein sequence ID" value="QEV63211.1"/>
    <property type="molecule type" value="Genomic_DNA"/>
</dbReference>
<dbReference type="PANTHER" id="PTHR31157:SF1">
    <property type="entry name" value="SCP DOMAIN-CONTAINING PROTEIN"/>
    <property type="match status" value="1"/>
</dbReference>
<gene>
    <name evidence="5" type="ORF">CP982_34605</name>
    <name evidence="4" type="ORF">FHS40_006032</name>
</gene>
<feature type="domain" description="SCP" evidence="2">
    <location>
        <begin position="228"/>
        <end position="343"/>
    </location>
</feature>
<dbReference type="KEGG" id="sspb:CP982_34605"/>
<dbReference type="Proteomes" id="UP000549009">
    <property type="component" value="Unassembled WGS sequence"/>
</dbReference>
<evidence type="ECO:0000313" key="7">
    <source>
        <dbReference type="Proteomes" id="UP000549009"/>
    </source>
</evidence>
<name>A0A5P2XFD4_STRST</name>
<dbReference type="CDD" id="cd05379">
    <property type="entry name" value="CAP_bacterial"/>
    <property type="match status" value="1"/>
</dbReference>
<sequence length="480" mass="48857">MIELVPGGNTPLPDGTLTLRVPGPFDLSALITGDSGKVAGDADFVFYNQPSAPGTRLAGDTLTVEASRLRAGASRVTLVVSPAEPDTPLGRLPSIVLQVGGPRGQALARFAPPPPRQETVLLLAEIYRRGTAWKLRAIGQGYAEGLAGVARDFGLEVTEEPAAAGGAGAAAGATGPAAGGRGAASEAVTVVMPRPRTAAAPAAPPPPGHAPARAPAGSAPPGPLQDFLTRVNSARAAAGAPPVQWDARLADAARTHAAGMAARGVLGSESADGTSLYQRVAAGGYAYLTIGEHLVSGPPTPTDLLDYCLGDDGSRRTVLDRAYTHVGLGQVPDARSGDVFWTALWAEPLTPQGLARCTAEVLTLTNGHRAAAGLRPLAPDPRLTAAAQAHSADMIARAFYAHTAPDGSEPWHRAAAAGSPHRAVGENIACGQRSPAEVVDGWMNSPGHRANILKPTFTHLGVGFAGGGSAGTYWTQLFGG</sequence>
<keyword evidence="7" id="KW-1185">Reference proteome</keyword>
<feature type="region of interest" description="Disordered" evidence="1">
    <location>
        <begin position="197"/>
        <end position="224"/>
    </location>
</feature>
<dbReference type="Pfam" id="PF02342">
    <property type="entry name" value="TerD"/>
    <property type="match status" value="1"/>
</dbReference>
<organism evidence="5 6">
    <name type="scientific">Streptomyces spectabilis</name>
    <dbReference type="NCBI Taxonomy" id="68270"/>
    <lineage>
        <taxon>Bacteria</taxon>
        <taxon>Bacillati</taxon>
        <taxon>Actinomycetota</taxon>
        <taxon>Actinomycetes</taxon>
        <taxon>Kitasatosporales</taxon>
        <taxon>Streptomycetaceae</taxon>
        <taxon>Streptomyces</taxon>
    </lineage>
</organism>
<dbReference type="InterPro" id="IPR003325">
    <property type="entry name" value="TerD"/>
</dbReference>
<dbReference type="InterPro" id="IPR035940">
    <property type="entry name" value="CAP_sf"/>
</dbReference>